<protein>
    <submittedName>
        <fullName evidence="2">Uncharacterized protein</fullName>
    </submittedName>
</protein>
<keyword evidence="3" id="KW-1185">Reference proteome</keyword>
<reference evidence="3" key="1">
    <citation type="submission" date="2014-03" db="EMBL/GenBank/DDBJ databases">
        <authorList>
            <person name="Aksoy S."/>
            <person name="Warren W."/>
            <person name="Wilson R.K."/>
        </authorList>
    </citation>
    <scope>NUCLEOTIDE SEQUENCE [LARGE SCALE GENOMIC DNA]</scope>
    <source>
        <strain evidence="3">IAEA</strain>
    </source>
</reference>
<evidence type="ECO:0000256" key="1">
    <source>
        <dbReference type="SAM" id="SignalP"/>
    </source>
</evidence>
<dbReference type="Proteomes" id="UP000091820">
    <property type="component" value="Unassembled WGS sequence"/>
</dbReference>
<dbReference type="EnsemblMetazoa" id="GBRI015313-RA">
    <property type="protein sequence ID" value="GBRI015313-PA"/>
    <property type="gene ID" value="GBRI015313"/>
</dbReference>
<dbReference type="AlphaFoldDB" id="A0A1A9WD72"/>
<accession>A0A1A9WD72</accession>
<dbReference type="VEuPathDB" id="VectorBase:GBRI015313"/>
<proteinExistence type="predicted"/>
<evidence type="ECO:0000313" key="3">
    <source>
        <dbReference type="Proteomes" id="UP000091820"/>
    </source>
</evidence>
<name>A0A1A9WD72_9MUSC</name>
<organism evidence="2 3">
    <name type="scientific">Glossina brevipalpis</name>
    <dbReference type="NCBI Taxonomy" id="37001"/>
    <lineage>
        <taxon>Eukaryota</taxon>
        <taxon>Metazoa</taxon>
        <taxon>Ecdysozoa</taxon>
        <taxon>Arthropoda</taxon>
        <taxon>Hexapoda</taxon>
        <taxon>Insecta</taxon>
        <taxon>Pterygota</taxon>
        <taxon>Neoptera</taxon>
        <taxon>Endopterygota</taxon>
        <taxon>Diptera</taxon>
        <taxon>Brachycera</taxon>
        <taxon>Muscomorpha</taxon>
        <taxon>Hippoboscoidea</taxon>
        <taxon>Glossinidae</taxon>
        <taxon>Glossina</taxon>
    </lineage>
</organism>
<keyword evidence="1" id="KW-0732">Signal</keyword>
<evidence type="ECO:0000313" key="2">
    <source>
        <dbReference type="EnsemblMetazoa" id="GBRI015313-PA"/>
    </source>
</evidence>
<feature type="signal peptide" evidence="1">
    <location>
        <begin position="1"/>
        <end position="18"/>
    </location>
</feature>
<feature type="chain" id="PRO_5008400256" evidence="1">
    <location>
        <begin position="19"/>
        <end position="161"/>
    </location>
</feature>
<reference evidence="2" key="2">
    <citation type="submission" date="2020-05" db="UniProtKB">
        <authorList>
            <consortium name="EnsemblMetazoa"/>
        </authorList>
    </citation>
    <scope>IDENTIFICATION</scope>
    <source>
        <strain evidence="2">IAEA</strain>
    </source>
</reference>
<sequence length="161" mass="18647">MFSRNLKFAFLLVVTVLAFNVVGLISEERHQATNINTSTLMPPSHWTLFKEELLLTLRNLLDACKNSLPEPVVLAIKHIWQDIRTIKEAFPLPVCSCLKIVNENLKLFLPKLLSFIDETFKREQPLQELMQKLFENFALVLRDMIPFVEQLNTRIVSTNPL</sequence>